<dbReference type="AlphaFoldDB" id="A0A1T4K5V5"/>
<gene>
    <name evidence="8" type="ORF">SAMN04488132_101472</name>
</gene>
<evidence type="ECO:0000256" key="1">
    <source>
        <dbReference type="ARBA" id="ARBA00004141"/>
    </source>
</evidence>
<feature type="transmembrane region" description="Helical" evidence="6">
    <location>
        <begin position="94"/>
        <end position="113"/>
    </location>
</feature>
<evidence type="ECO:0000256" key="6">
    <source>
        <dbReference type="SAM" id="Phobius"/>
    </source>
</evidence>
<dbReference type="Pfam" id="PF00892">
    <property type="entry name" value="EamA"/>
    <property type="match status" value="2"/>
</dbReference>
<dbReference type="Proteomes" id="UP000190888">
    <property type="component" value="Unassembled WGS sequence"/>
</dbReference>
<dbReference type="InterPro" id="IPR050638">
    <property type="entry name" value="AA-Vitamin_Transporters"/>
</dbReference>
<name>A0A1T4K5V5_9BACT</name>
<feature type="transmembrane region" description="Helical" evidence="6">
    <location>
        <begin position="180"/>
        <end position="199"/>
    </location>
</feature>
<feature type="transmembrane region" description="Helical" evidence="6">
    <location>
        <begin position="120"/>
        <end position="138"/>
    </location>
</feature>
<feature type="transmembrane region" description="Helical" evidence="6">
    <location>
        <begin position="211"/>
        <end position="236"/>
    </location>
</feature>
<keyword evidence="9" id="KW-1185">Reference proteome</keyword>
<dbReference type="EMBL" id="FUWH01000001">
    <property type="protein sequence ID" value="SJZ37820.1"/>
    <property type="molecule type" value="Genomic_DNA"/>
</dbReference>
<reference evidence="8 9" key="1">
    <citation type="submission" date="2017-02" db="EMBL/GenBank/DDBJ databases">
        <authorList>
            <person name="Peterson S.W."/>
        </authorList>
    </citation>
    <scope>NUCLEOTIDE SEQUENCE [LARGE SCALE GENOMIC DNA]</scope>
    <source>
        <strain evidence="8 9">DSM 22335</strain>
    </source>
</reference>
<feature type="transmembrane region" description="Helical" evidence="6">
    <location>
        <begin position="5"/>
        <end position="25"/>
    </location>
</feature>
<keyword evidence="4 6" id="KW-1133">Transmembrane helix</keyword>
<evidence type="ECO:0000313" key="9">
    <source>
        <dbReference type="Proteomes" id="UP000190888"/>
    </source>
</evidence>
<feature type="transmembrane region" description="Helical" evidence="6">
    <location>
        <begin position="150"/>
        <end position="168"/>
    </location>
</feature>
<feature type="domain" description="EamA" evidence="7">
    <location>
        <begin position="152"/>
        <end position="286"/>
    </location>
</feature>
<feature type="transmembrane region" description="Helical" evidence="6">
    <location>
        <begin position="65"/>
        <end position="88"/>
    </location>
</feature>
<dbReference type="OrthoDB" id="1117213at2"/>
<proteinExistence type="inferred from homology"/>
<feature type="transmembrane region" description="Helical" evidence="6">
    <location>
        <begin position="243"/>
        <end position="262"/>
    </location>
</feature>
<keyword evidence="3 6" id="KW-0812">Transmembrane</keyword>
<accession>A0A1T4K5V5</accession>
<evidence type="ECO:0000256" key="3">
    <source>
        <dbReference type="ARBA" id="ARBA00022692"/>
    </source>
</evidence>
<keyword evidence="5 6" id="KW-0472">Membrane</keyword>
<dbReference type="RefSeq" id="WP_078829805.1">
    <property type="nucleotide sequence ID" value="NZ_FUWH01000001.1"/>
</dbReference>
<evidence type="ECO:0000313" key="8">
    <source>
        <dbReference type="EMBL" id="SJZ37820.1"/>
    </source>
</evidence>
<protein>
    <submittedName>
        <fullName evidence="8">EamA domain-containing membrane protein RarD</fullName>
    </submittedName>
</protein>
<evidence type="ECO:0000256" key="2">
    <source>
        <dbReference type="ARBA" id="ARBA00007362"/>
    </source>
</evidence>
<feature type="domain" description="EamA" evidence="7">
    <location>
        <begin position="11"/>
        <end position="137"/>
    </location>
</feature>
<dbReference type="PANTHER" id="PTHR32322">
    <property type="entry name" value="INNER MEMBRANE TRANSPORTER"/>
    <property type="match status" value="1"/>
</dbReference>
<sequence>MKDKLINWSFFAALSVIWGSSFILMKAGLEVLSPYQVASIRIMSAGVVLLPFAARAFAAVPRNKLLLVITSGLLGSFFPAYLFCIAELKISSSLTGILNALTPLFTIIVGISFFKLKANIWKLAGVLIGFVGLCLLMMASGEVNMGEFSYTALILIATLFYGINVNLVGRHLQGIGSLNIAALAFVFLLIPCLIMLYVTGYFSHAFGERQVWLSTLASFVLGTMGTAVASVLFYMLVKRAGPLFASLVTYGIPFVAIIWGLIYGENINMLQVGSLVVILGGVYLVNKK</sequence>
<organism evidence="8 9">
    <name type="scientific">Sediminibacterium ginsengisoli</name>
    <dbReference type="NCBI Taxonomy" id="413434"/>
    <lineage>
        <taxon>Bacteria</taxon>
        <taxon>Pseudomonadati</taxon>
        <taxon>Bacteroidota</taxon>
        <taxon>Chitinophagia</taxon>
        <taxon>Chitinophagales</taxon>
        <taxon>Chitinophagaceae</taxon>
        <taxon>Sediminibacterium</taxon>
    </lineage>
</organism>
<dbReference type="InterPro" id="IPR037185">
    <property type="entry name" value="EmrE-like"/>
</dbReference>
<evidence type="ECO:0000256" key="5">
    <source>
        <dbReference type="ARBA" id="ARBA00023136"/>
    </source>
</evidence>
<dbReference type="InterPro" id="IPR000620">
    <property type="entry name" value="EamA_dom"/>
</dbReference>
<evidence type="ECO:0000256" key="4">
    <source>
        <dbReference type="ARBA" id="ARBA00022989"/>
    </source>
</evidence>
<comment type="similarity">
    <text evidence="2">Belongs to the EamA transporter family.</text>
</comment>
<comment type="subcellular location">
    <subcellularLocation>
        <location evidence="1">Membrane</location>
        <topology evidence="1">Multi-pass membrane protein</topology>
    </subcellularLocation>
</comment>
<evidence type="ECO:0000259" key="7">
    <source>
        <dbReference type="Pfam" id="PF00892"/>
    </source>
</evidence>
<dbReference type="SUPFAM" id="SSF103481">
    <property type="entry name" value="Multidrug resistance efflux transporter EmrE"/>
    <property type="match status" value="2"/>
</dbReference>
<dbReference type="PANTHER" id="PTHR32322:SF2">
    <property type="entry name" value="EAMA DOMAIN-CONTAINING PROTEIN"/>
    <property type="match status" value="1"/>
</dbReference>
<dbReference type="GO" id="GO:0016020">
    <property type="term" value="C:membrane"/>
    <property type="evidence" value="ECO:0007669"/>
    <property type="project" value="UniProtKB-SubCell"/>
</dbReference>
<feature type="transmembrane region" description="Helical" evidence="6">
    <location>
        <begin position="37"/>
        <end position="58"/>
    </location>
</feature>
<feature type="transmembrane region" description="Helical" evidence="6">
    <location>
        <begin position="268"/>
        <end position="285"/>
    </location>
</feature>
<dbReference type="STRING" id="413434.SAMN04488132_101472"/>